<protein>
    <submittedName>
        <fullName evidence="4">SWIM-type domain-containing protein</fullName>
    </submittedName>
</protein>
<keyword evidence="3" id="KW-1185">Reference proteome</keyword>
<keyword evidence="1" id="KW-0863">Zinc-finger</keyword>
<sequence>MLKGDNQYGLGKGNNPRSVFVGFNQSNSIMGSSNGYPAVTQAQILDQSRHHKDRIPATNKGVKKPVSFEEIHRMAQDKKFVFEYSQTGNEYNIFLGCQSSFSMMRASLTTKSSINQLIQKIENALKFPGSQRYEKLKEIISSDSYQQITKTGSKDAKAYEWMASCIDKHILGNGKIARSFITDADLALDAFLKCFIFQTDCQRLQCMVHFEENVETYCDFDKAKIRGDIFGTVVGTSRYKGLLDELSYPEFEAKLHYLSSLDYWIRNPRLIEWLKPTSRRERIFKRYGLLSRIRGGWGYKACETNTVECENKIIKEDIYDMTPVPEVIRKVEARVHSQIIIAGTSFVQDDPVQLRNQSEFVGLEGWKRLSTDSKLKKFNGIGLENSDEIAGFTMAPTTFPPTLAPNMTEQQRREMMQQSKKVEVFASASPGVFLVSSTPKAFFVYTKDEKIKCQCNFQEKHQNICLHILAVHNKYPDLKVIQKLENNVKELTSAQIHEIMTSKDSGAKTSRRRAPPETRNRKRKIVEVIDAELSTTNTPAKVLCRFGTSSQVPAVAPISAYNSFRQLENLPQPVRITQQPLHPPTVNALRNYKQAFNIKNNELWFNGHSFHLKLSSKVANAYKRKCAHCNLSIKKQSHPFVFTHLERFEYVIQTTNEVKVGFGERIICVTYACFVTRYPYSDPNCIISEIDDANTFNILQSIYAP</sequence>
<keyword evidence="1" id="KW-0862">Zinc</keyword>
<evidence type="ECO:0000313" key="4">
    <source>
        <dbReference type="WBParaSite" id="PDA_v2.g28538.t1"/>
    </source>
</evidence>
<dbReference type="InterPro" id="IPR007527">
    <property type="entry name" value="Znf_SWIM"/>
</dbReference>
<dbReference type="GO" id="GO:0008270">
    <property type="term" value="F:zinc ion binding"/>
    <property type="evidence" value="ECO:0007669"/>
    <property type="project" value="UniProtKB-KW"/>
</dbReference>
<reference evidence="4" key="1">
    <citation type="submission" date="2022-11" db="UniProtKB">
        <authorList>
            <consortium name="WormBaseParasite"/>
        </authorList>
    </citation>
    <scope>IDENTIFICATION</scope>
</reference>
<accession>A0A914QGF5</accession>
<evidence type="ECO:0000256" key="1">
    <source>
        <dbReference type="PROSITE-ProRule" id="PRU00325"/>
    </source>
</evidence>
<name>A0A914QGF5_9BILA</name>
<organism evidence="3 4">
    <name type="scientific">Panagrolaimus davidi</name>
    <dbReference type="NCBI Taxonomy" id="227884"/>
    <lineage>
        <taxon>Eukaryota</taxon>
        <taxon>Metazoa</taxon>
        <taxon>Ecdysozoa</taxon>
        <taxon>Nematoda</taxon>
        <taxon>Chromadorea</taxon>
        <taxon>Rhabditida</taxon>
        <taxon>Tylenchina</taxon>
        <taxon>Panagrolaimomorpha</taxon>
        <taxon>Panagrolaimoidea</taxon>
        <taxon>Panagrolaimidae</taxon>
        <taxon>Panagrolaimus</taxon>
    </lineage>
</organism>
<dbReference type="PROSITE" id="PS50966">
    <property type="entry name" value="ZF_SWIM"/>
    <property type="match status" value="1"/>
</dbReference>
<dbReference type="WBParaSite" id="PDA_v2.g28538.t1">
    <property type="protein sequence ID" value="PDA_v2.g28538.t1"/>
    <property type="gene ID" value="PDA_v2.g28538"/>
</dbReference>
<evidence type="ECO:0000313" key="3">
    <source>
        <dbReference type="Proteomes" id="UP000887578"/>
    </source>
</evidence>
<evidence type="ECO:0000259" key="2">
    <source>
        <dbReference type="PROSITE" id="PS50966"/>
    </source>
</evidence>
<dbReference type="Proteomes" id="UP000887578">
    <property type="component" value="Unplaced"/>
</dbReference>
<keyword evidence="1" id="KW-0479">Metal-binding</keyword>
<dbReference type="AlphaFoldDB" id="A0A914QGF5"/>
<proteinExistence type="predicted"/>
<feature type="domain" description="SWIM-type" evidence="2">
    <location>
        <begin position="442"/>
        <end position="476"/>
    </location>
</feature>